<dbReference type="EMBL" id="PDUG01000004">
    <property type="protein sequence ID" value="PIC34074.1"/>
    <property type="molecule type" value="Genomic_DNA"/>
</dbReference>
<evidence type="ECO:0000313" key="2">
    <source>
        <dbReference type="EMBL" id="PIC34074.1"/>
    </source>
</evidence>
<dbReference type="Proteomes" id="UP000230233">
    <property type="component" value="Chromosome IV"/>
</dbReference>
<protein>
    <submittedName>
        <fullName evidence="2">Uncharacterized protein</fullName>
    </submittedName>
</protein>
<proteinExistence type="predicted"/>
<evidence type="ECO:0000313" key="3">
    <source>
        <dbReference type="Proteomes" id="UP000230233"/>
    </source>
</evidence>
<comment type="caution">
    <text evidence="2">The sequence shown here is derived from an EMBL/GenBank/DDBJ whole genome shotgun (WGS) entry which is preliminary data.</text>
</comment>
<dbReference type="AlphaFoldDB" id="A0A2G5U3F1"/>
<organism evidence="2 3">
    <name type="scientific">Caenorhabditis nigoni</name>
    <dbReference type="NCBI Taxonomy" id="1611254"/>
    <lineage>
        <taxon>Eukaryota</taxon>
        <taxon>Metazoa</taxon>
        <taxon>Ecdysozoa</taxon>
        <taxon>Nematoda</taxon>
        <taxon>Chromadorea</taxon>
        <taxon>Rhabditida</taxon>
        <taxon>Rhabditina</taxon>
        <taxon>Rhabditomorpha</taxon>
        <taxon>Rhabditoidea</taxon>
        <taxon>Rhabditidae</taxon>
        <taxon>Peloderinae</taxon>
        <taxon>Caenorhabditis</taxon>
    </lineage>
</organism>
<sequence>MINFCDVFQAENGTTGTVTIDDESSTPNTGESSDSNYTDNMRAELYEIDDSEDKQADMEGADYNYEDEMI</sequence>
<feature type="region of interest" description="Disordered" evidence="1">
    <location>
        <begin position="14"/>
        <end position="70"/>
    </location>
</feature>
<gene>
    <name evidence="2" type="primary">Cnig_chr_IV.g13836</name>
    <name evidence="2" type="ORF">B9Z55_013836</name>
</gene>
<evidence type="ECO:0000256" key="1">
    <source>
        <dbReference type="SAM" id="MobiDB-lite"/>
    </source>
</evidence>
<accession>A0A2G5U3F1</accession>
<name>A0A2G5U3F1_9PELO</name>
<reference evidence="3" key="1">
    <citation type="submission" date="2017-10" db="EMBL/GenBank/DDBJ databases">
        <title>Rapid genome shrinkage in a self-fertile nematode reveals novel sperm competition proteins.</title>
        <authorList>
            <person name="Yin D."/>
            <person name="Schwarz E.M."/>
            <person name="Thomas C.G."/>
            <person name="Felde R.L."/>
            <person name="Korf I.F."/>
            <person name="Cutter A.D."/>
            <person name="Schartner C.M."/>
            <person name="Ralston E.J."/>
            <person name="Meyer B.J."/>
            <person name="Haag E.S."/>
        </authorList>
    </citation>
    <scope>NUCLEOTIDE SEQUENCE [LARGE SCALE GENOMIC DNA]</scope>
    <source>
        <strain evidence="3">JU1422</strain>
    </source>
</reference>
<keyword evidence="3" id="KW-1185">Reference proteome</keyword>
<feature type="compositionally biased region" description="Polar residues" evidence="1">
    <location>
        <begin position="25"/>
        <end position="39"/>
    </location>
</feature>